<dbReference type="InterPro" id="IPR014958">
    <property type="entry name" value="DGC"/>
</dbReference>
<name>A0A101FRW9_9EURY</name>
<reference evidence="2" key="1">
    <citation type="journal article" date="2015" name="MBio">
        <title>Genome-resolved metagenomic analysis reveals roles for candidate phyla and other microbial community members in biogeochemical transformations in oil reservoirs.</title>
        <authorList>
            <person name="Hu P."/>
            <person name="Tom L."/>
            <person name="Singh A."/>
            <person name="Thomas B.C."/>
            <person name="Baker B.J."/>
            <person name="Piceno Y.M."/>
            <person name="Andersen G.L."/>
            <person name="Banfield J.F."/>
        </authorList>
    </citation>
    <scope>NUCLEOTIDE SEQUENCE [LARGE SCALE GENOMIC DNA]</scope>
    <source>
        <strain evidence="2">56_747</strain>
    </source>
</reference>
<protein>
    <recommendedName>
        <fullName evidence="5">DGC domain protein</fullName>
    </recommendedName>
</protein>
<dbReference type="PIRSF" id="PIRSF037181">
    <property type="entry name" value="DGC"/>
    <property type="match status" value="1"/>
</dbReference>
<evidence type="ECO:0000313" key="2">
    <source>
        <dbReference type="EMBL" id="KUK95867.1"/>
    </source>
</evidence>
<comment type="caution">
    <text evidence="1">The sequence shown here is derived from an EMBL/GenBank/DDBJ whole genome shotgun (WGS) entry which is preliminary data.</text>
</comment>
<evidence type="ECO:0000313" key="3">
    <source>
        <dbReference type="Proteomes" id="UP000053961"/>
    </source>
</evidence>
<reference evidence="3 4" key="2">
    <citation type="journal article" date="2015" name="MBio">
        <title>Genome-Resolved Metagenomic Analysis Reveals Roles for Candidate Phyla and Other Microbial Community Members in Biogeochemical Transformations in Oil Reservoirs.</title>
        <authorList>
            <person name="Hu P."/>
            <person name="Tom L."/>
            <person name="Singh A."/>
            <person name="Thomas B.C."/>
            <person name="Baker B.J."/>
            <person name="Piceno Y.M."/>
            <person name="Andersen G.L."/>
            <person name="Banfield J.F."/>
        </authorList>
    </citation>
    <scope>NUCLEOTIDE SEQUENCE [LARGE SCALE GENOMIC DNA]</scope>
    <source>
        <strain evidence="1">57_489</strain>
    </source>
</reference>
<dbReference type="AlphaFoldDB" id="A0A101FRW9"/>
<dbReference type="Proteomes" id="UP000057043">
    <property type="component" value="Unassembled WGS sequence"/>
</dbReference>
<evidence type="ECO:0000313" key="1">
    <source>
        <dbReference type="EMBL" id="KUK43323.1"/>
    </source>
</evidence>
<organism evidence="1 4">
    <name type="scientific">Methanothrix harundinacea</name>
    <dbReference type="NCBI Taxonomy" id="301375"/>
    <lineage>
        <taxon>Archaea</taxon>
        <taxon>Methanobacteriati</taxon>
        <taxon>Methanobacteriota</taxon>
        <taxon>Stenosarchaea group</taxon>
        <taxon>Methanomicrobia</taxon>
        <taxon>Methanotrichales</taxon>
        <taxon>Methanotrichaceae</taxon>
        <taxon>Methanothrix</taxon>
    </lineage>
</organism>
<evidence type="ECO:0008006" key="5">
    <source>
        <dbReference type="Google" id="ProtNLM"/>
    </source>
</evidence>
<dbReference type="PATRIC" id="fig|301375.6.peg.656"/>
<sequence length="131" mass="13752">MARKDESCEEDGCLCASGDLLFLACAGGSNVGQISNQAAVELAKEGKGRLFCLAGIGAHIDSMILPAKERKLVAIDGCPVQCTKKILDHAGLPVALSVVITDLDIEKTPKLEVDAADCGRVVDKIKECLRA</sequence>
<dbReference type="Pfam" id="PF08859">
    <property type="entry name" value="DGC"/>
    <property type="match status" value="1"/>
</dbReference>
<accession>A0A101FRW9</accession>
<dbReference type="Proteomes" id="UP000053961">
    <property type="component" value="Unassembled WGS sequence"/>
</dbReference>
<gene>
    <name evidence="1" type="ORF">XD72_2309</name>
    <name evidence="2" type="ORF">XE07_1495</name>
</gene>
<dbReference type="EMBL" id="LGFT01000087">
    <property type="protein sequence ID" value="KUK43323.1"/>
    <property type="molecule type" value="Genomic_DNA"/>
</dbReference>
<evidence type="ECO:0000313" key="4">
    <source>
        <dbReference type="Proteomes" id="UP000057043"/>
    </source>
</evidence>
<dbReference type="EMBL" id="LGHB01000024">
    <property type="protein sequence ID" value="KUK95867.1"/>
    <property type="molecule type" value="Genomic_DNA"/>
</dbReference>
<proteinExistence type="predicted"/>